<protein>
    <submittedName>
        <fullName evidence="1">Uncharacterized protein</fullName>
    </submittedName>
</protein>
<evidence type="ECO:0000313" key="1">
    <source>
        <dbReference type="EMBL" id="KIJ04574.1"/>
    </source>
</evidence>
<gene>
    <name evidence="1" type="ORF">PAXINDRAFT_104117</name>
</gene>
<dbReference type="Proteomes" id="UP000053647">
    <property type="component" value="Unassembled WGS sequence"/>
</dbReference>
<evidence type="ECO:0000313" key="2">
    <source>
        <dbReference type="Proteomes" id="UP000053647"/>
    </source>
</evidence>
<organism evidence="1 2">
    <name type="scientific">Paxillus involutus ATCC 200175</name>
    <dbReference type="NCBI Taxonomy" id="664439"/>
    <lineage>
        <taxon>Eukaryota</taxon>
        <taxon>Fungi</taxon>
        <taxon>Dikarya</taxon>
        <taxon>Basidiomycota</taxon>
        <taxon>Agaricomycotina</taxon>
        <taxon>Agaricomycetes</taxon>
        <taxon>Agaricomycetidae</taxon>
        <taxon>Boletales</taxon>
        <taxon>Paxilineae</taxon>
        <taxon>Paxillaceae</taxon>
        <taxon>Paxillus</taxon>
    </lineage>
</organism>
<proteinExistence type="predicted"/>
<reference evidence="1 2" key="1">
    <citation type="submission" date="2014-06" db="EMBL/GenBank/DDBJ databases">
        <authorList>
            <consortium name="DOE Joint Genome Institute"/>
            <person name="Kuo A."/>
            <person name="Kohler A."/>
            <person name="Nagy L.G."/>
            <person name="Floudas D."/>
            <person name="Copeland A."/>
            <person name="Barry K.W."/>
            <person name="Cichocki N."/>
            <person name="Veneault-Fourrey C."/>
            <person name="LaButti K."/>
            <person name="Lindquist E.A."/>
            <person name="Lipzen A."/>
            <person name="Lundell T."/>
            <person name="Morin E."/>
            <person name="Murat C."/>
            <person name="Sun H."/>
            <person name="Tunlid A."/>
            <person name="Henrissat B."/>
            <person name="Grigoriev I.V."/>
            <person name="Hibbett D.S."/>
            <person name="Martin F."/>
            <person name="Nordberg H.P."/>
            <person name="Cantor M.N."/>
            <person name="Hua S.X."/>
        </authorList>
    </citation>
    <scope>NUCLEOTIDE SEQUENCE [LARGE SCALE GENOMIC DNA]</scope>
    <source>
        <strain evidence="1 2">ATCC 200175</strain>
    </source>
</reference>
<reference evidence="2" key="2">
    <citation type="submission" date="2015-01" db="EMBL/GenBank/DDBJ databases">
        <title>Evolutionary Origins and Diversification of the Mycorrhizal Mutualists.</title>
        <authorList>
            <consortium name="DOE Joint Genome Institute"/>
            <consortium name="Mycorrhizal Genomics Consortium"/>
            <person name="Kohler A."/>
            <person name="Kuo A."/>
            <person name="Nagy L.G."/>
            <person name="Floudas D."/>
            <person name="Copeland A."/>
            <person name="Barry K.W."/>
            <person name="Cichocki N."/>
            <person name="Veneault-Fourrey C."/>
            <person name="LaButti K."/>
            <person name="Lindquist E.A."/>
            <person name="Lipzen A."/>
            <person name="Lundell T."/>
            <person name="Morin E."/>
            <person name="Murat C."/>
            <person name="Riley R."/>
            <person name="Ohm R."/>
            <person name="Sun H."/>
            <person name="Tunlid A."/>
            <person name="Henrissat B."/>
            <person name="Grigoriev I.V."/>
            <person name="Hibbett D.S."/>
            <person name="Martin F."/>
        </authorList>
    </citation>
    <scope>NUCLEOTIDE SEQUENCE [LARGE SCALE GENOMIC DNA]</scope>
    <source>
        <strain evidence="2">ATCC 200175</strain>
    </source>
</reference>
<dbReference type="OrthoDB" id="2906736at2759"/>
<name>A0A0C9SLK3_PAXIN</name>
<dbReference type="AlphaFoldDB" id="A0A0C9SLK3"/>
<dbReference type="HOGENOM" id="CLU_121064_0_0_1"/>
<dbReference type="EMBL" id="KN821704">
    <property type="protein sequence ID" value="KIJ04574.1"/>
    <property type="molecule type" value="Genomic_DNA"/>
</dbReference>
<keyword evidence="2" id="KW-1185">Reference proteome</keyword>
<sequence>MPQLKTLTGESALTFLLIHDPDHAQHLGFHIPLSSKQNLSLFAGATATNATHDPVVNVDGYLTVTTTSQPGGTLAQDITVTVPSLSIAFTHTGTFSYPPNIPYPVQDCTNVAGTLYLVGENPAVGSNLFNAQQYPAYPPLNGSQPASGGRVTIDLWNDDRITGVFKTNVDNYVSGGSGTWAAINA</sequence>
<accession>A0A0C9SLK3</accession>